<dbReference type="InterPro" id="IPR003595">
    <property type="entry name" value="Tyr_Pase_cat"/>
</dbReference>
<dbReference type="GO" id="GO:0005634">
    <property type="term" value="C:nucleus"/>
    <property type="evidence" value="ECO:0007669"/>
    <property type="project" value="TreeGrafter"/>
</dbReference>
<dbReference type="Ensembl" id="ENSSFAT00005022861.1">
    <property type="protein sequence ID" value="ENSSFAP00005021937.1"/>
    <property type="gene ID" value="ENSSFAG00005011429.1"/>
</dbReference>
<evidence type="ECO:0000256" key="3">
    <source>
        <dbReference type="ARBA" id="ARBA00022912"/>
    </source>
</evidence>
<dbReference type="PRINTS" id="PR00700">
    <property type="entry name" value="PRTYPHPHTASE"/>
</dbReference>
<dbReference type="PANTHER" id="PTHR45983:SF1">
    <property type="entry name" value="TYROSINE-PROTEIN PHOSPHATASE NON-RECEPTOR TYPE 22"/>
    <property type="match status" value="1"/>
</dbReference>
<accession>A0A672GUH7</accession>
<dbReference type="EC" id="3.1.3.48" evidence="1"/>
<dbReference type="Gene3D" id="3.90.190.10">
    <property type="entry name" value="Protein tyrosine phosphatase superfamily"/>
    <property type="match status" value="1"/>
</dbReference>
<reference evidence="6" key="3">
    <citation type="submission" date="2025-09" db="UniProtKB">
        <authorList>
            <consortium name="Ensembl"/>
        </authorList>
    </citation>
    <scope>IDENTIFICATION</scope>
</reference>
<dbReference type="Proteomes" id="UP000472267">
    <property type="component" value="Chromosome 20"/>
</dbReference>
<protein>
    <recommendedName>
        <fullName evidence="1">protein-tyrosine-phosphatase</fullName>
        <ecNumber evidence="1">3.1.3.48</ecNumber>
    </recommendedName>
</protein>
<evidence type="ECO:0000256" key="1">
    <source>
        <dbReference type="ARBA" id="ARBA00013064"/>
    </source>
</evidence>
<feature type="domain" description="Tyrosine-protein phosphatase" evidence="5">
    <location>
        <begin position="37"/>
        <end position="282"/>
    </location>
</feature>
<keyword evidence="3" id="KW-0904">Protein phosphatase</keyword>
<proteinExistence type="predicted"/>
<dbReference type="SMART" id="SM00404">
    <property type="entry name" value="PTPc_motif"/>
    <property type="match status" value="1"/>
</dbReference>
<evidence type="ECO:0000256" key="4">
    <source>
        <dbReference type="SAM" id="MobiDB-lite"/>
    </source>
</evidence>
<feature type="region of interest" description="Disordered" evidence="4">
    <location>
        <begin position="427"/>
        <end position="455"/>
    </location>
</feature>
<dbReference type="GO" id="GO:0005737">
    <property type="term" value="C:cytoplasm"/>
    <property type="evidence" value="ECO:0007669"/>
    <property type="project" value="TreeGrafter"/>
</dbReference>
<feature type="region of interest" description="Disordered" evidence="4">
    <location>
        <begin position="369"/>
        <end position="391"/>
    </location>
</feature>
<dbReference type="InParanoid" id="A0A672GUH7"/>
<evidence type="ECO:0000259" key="5">
    <source>
        <dbReference type="PROSITE" id="PS50055"/>
    </source>
</evidence>
<dbReference type="GO" id="GO:0050868">
    <property type="term" value="P:negative regulation of T cell activation"/>
    <property type="evidence" value="ECO:0007669"/>
    <property type="project" value="TreeGrafter"/>
</dbReference>
<feature type="compositionally biased region" description="Polar residues" evidence="4">
    <location>
        <begin position="608"/>
        <end position="622"/>
    </location>
</feature>
<dbReference type="GO" id="GO:0004726">
    <property type="term" value="F:non-membrane spanning protein tyrosine phosphatase activity"/>
    <property type="evidence" value="ECO:0007669"/>
    <property type="project" value="InterPro"/>
</dbReference>
<dbReference type="InterPro" id="IPR047170">
    <property type="entry name" value="PTN12/18/22"/>
</dbReference>
<dbReference type="InterPro" id="IPR000242">
    <property type="entry name" value="PTP_cat"/>
</dbReference>
<dbReference type="SMART" id="SM00194">
    <property type="entry name" value="PTPc"/>
    <property type="match status" value="1"/>
</dbReference>
<feature type="region of interest" description="Disordered" evidence="4">
    <location>
        <begin position="602"/>
        <end position="622"/>
    </location>
</feature>
<keyword evidence="7" id="KW-1185">Reference proteome</keyword>
<dbReference type="SUPFAM" id="SSF52799">
    <property type="entry name" value="(Phosphotyrosine protein) phosphatases II"/>
    <property type="match status" value="1"/>
</dbReference>
<evidence type="ECO:0000313" key="7">
    <source>
        <dbReference type="Proteomes" id="UP000472267"/>
    </source>
</evidence>
<dbReference type="Pfam" id="PF00102">
    <property type="entry name" value="Y_phosphatase"/>
    <property type="match status" value="1"/>
</dbReference>
<dbReference type="InterPro" id="IPR029021">
    <property type="entry name" value="Prot-tyrosine_phosphatase-like"/>
</dbReference>
<evidence type="ECO:0000256" key="2">
    <source>
        <dbReference type="ARBA" id="ARBA00022801"/>
    </source>
</evidence>
<dbReference type="PROSITE" id="PS50055">
    <property type="entry name" value="TYR_PHOSPHATASE_PTP"/>
    <property type="match status" value="1"/>
</dbReference>
<dbReference type="AlphaFoldDB" id="A0A672GUH7"/>
<sequence>IPGSRQPEMEQQAWILRSLLAQLESQETADEGTPNSIAGEFARLKSLSTKYRTDKTLPTKTAEKQENIKKNRYKDIVPFDHTRVKLTFTTAKNDSDYINASFIQGVSGSRAYIATQGPLPHTVVDFLRMIWEYNVQVVVMACREFEMGKKKCEIYWPQGQDKSFVCEPFTVYCDSEENKGDYLMRTLRMTHRNCSRTLKQLHYVNWPDHGVPDSIPPILDMLHDMRSFQAHEDVPICIHCRSDILLGCGFLFEIMQNMRTQRPSVVQTKEQYELVYRTIKFLFERYLEIMDSQTSAPAIVPAVTASELSDIGEDLDLKTRFQHLLDEERDVMQNHHAPSASQTLIPVKAGDMQSDWQQQHLLRTRAEALSSDQDLHEEPRTPPKPVRLSQRTEERALENEAIPPLNLAPSPAVRHSICLTVEDPYFETPMSSPSSEEAPTNPAEDQWTRSPVFSPPSLLLNDQTMEPNCPASVCVVGNVEVHTDGEAPPPLPERTPESYELAGNAVKPAVDLNVIGVSSEWSGYSNPNPAAATFHDEAKMFTRSKVEMTLMCFTANEDPTPPLPERTAESFILGTEESKFLSDSMSSLILLLSVPGKTSLHPDRFQTADPSSRTGTSSEWGGSSQPKFFDVIMSRSKVRKHRGFTTTHVRSDWCMHMHLLTFTTGWHRSLSWMRKMLIMVQVH</sequence>
<evidence type="ECO:0000313" key="6">
    <source>
        <dbReference type="Ensembl" id="ENSSFAP00005021937.1"/>
    </source>
</evidence>
<reference evidence="6" key="1">
    <citation type="submission" date="2019-06" db="EMBL/GenBank/DDBJ databases">
        <authorList>
            <consortium name="Wellcome Sanger Institute Data Sharing"/>
        </authorList>
    </citation>
    <scope>NUCLEOTIDE SEQUENCE [LARGE SCALE GENOMIC DNA]</scope>
</reference>
<name>A0A672GUH7_SALFA</name>
<feature type="compositionally biased region" description="Polar residues" evidence="4">
    <location>
        <begin position="429"/>
        <end position="438"/>
    </location>
</feature>
<reference evidence="6" key="2">
    <citation type="submission" date="2025-08" db="UniProtKB">
        <authorList>
            <consortium name="Ensembl"/>
        </authorList>
    </citation>
    <scope>IDENTIFICATION</scope>
</reference>
<dbReference type="PANTHER" id="PTHR45983">
    <property type="entry name" value="TYROSINE PHOSPHATSE N18, PUTATIVE-RELATED"/>
    <property type="match status" value="1"/>
</dbReference>
<keyword evidence="2" id="KW-0378">Hydrolase</keyword>
<organism evidence="6 7">
    <name type="scientific">Salarias fasciatus</name>
    <name type="common">Jewelled blenny</name>
    <name type="synonym">Blennius fasciatus</name>
    <dbReference type="NCBI Taxonomy" id="181472"/>
    <lineage>
        <taxon>Eukaryota</taxon>
        <taxon>Metazoa</taxon>
        <taxon>Chordata</taxon>
        <taxon>Craniata</taxon>
        <taxon>Vertebrata</taxon>
        <taxon>Euteleostomi</taxon>
        <taxon>Actinopterygii</taxon>
        <taxon>Neopterygii</taxon>
        <taxon>Teleostei</taxon>
        <taxon>Neoteleostei</taxon>
        <taxon>Acanthomorphata</taxon>
        <taxon>Ovalentaria</taxon>
        <taxon>Blenniimorphae</taxon>
        <taxon>Blenniiformes</taxon>
        <taxon>Blennioidei</taxon>
        <taxon>Blenniidae</taxon>
        <taxon>Salariinae</taxon>
        <taxon>Salarias</taxon>
    </lineage>
</organism>
<dbReference type="GO" id="GO:0050852">
    <property type="term" value="P:T cell receptor signaling pathway"/>
    <property type="evidence" value="ECO:0007669"/>
    <property type="project" value="TreeGrafter"/>
</dbReference>